<keyword evidence="9" id="KW-1185">Reference proteome</keyword>
<dbReference type="GO" id="GO:0005737">
    <property type="term" value="C:cytoplasm"/>
    <property type="evidence" value="ECO:0007669"/>
    <property type="project" value="UniProtKB-SubCell"/>
</dbReference>
<comment type="caution">
    <text evidence="8">The sequence shown here is derived from an EMBL/GenBank/DDBJ whole genome shotgun (WGS) entry which is preliminary data.</text>
</comment>
<dbReference type="InterPro" id="IPR042541">
    <property type="entry name" value="BART_sf"/>
</dbReference>
<evidence type="ECO:0000256" key="6">
    <source>
        <dbReference type="SAM" id="MobiDB-lite"/>
    </source>
</evidence>
<organism evidence="8 9">
    <name type="scientific">Triparma strigata</name>
    <dbReference type="NCBI Taxonomy" id="1606541"/>
    <lineage>
        <taxon>Eukaryota</taxon>
        <taxon>Sar</taxon>
        <taxon>Stramenopiles</taxon>
        <taxon>Ochrophyta</taxon>
        <taxon>Bolidophyceae</taxon>
        <taxon>Parmales</taxon>
        <taxon>Triparmaceae</taxon>
        <taxon>Triparma</taxon>
    </lineage>
</organism>
<dbReference type="EMBL" id="BRXY01000574">
    <property type="protein sequence ID" value="GMI00986.1"/>
    <property type="molecule type" value="Genomic_DNA"/>
</dbReference>
<sequence>MPSSSSSSSLTFSEGVGGGNLPLHSVVGDLLSHFTLSTVRNRITTFMVENSRVFESLSPEKDDPDYPIECHDIYLSYERMFSKELETFCSLQNITEEKLVNVLHDAYDRSPKWSNRVEGKCDDYDDDGDDDDDVDVDDEESEEKLIVRYLLAALDPKTFFELARKEAAITLKAREDCSYF</sequence>
<dbReference type="Proteomes" id="UP001165085">
    <property type="component" value="Unassembled WGS sequence"/>
</dbReference>
<evidence type="ECO:0000256" key="2">
    <source>
        <dbReference type="ARBA" id="ARBA00004496"/>
    </source>
</evidence>
<feature type="domain" description="BART" evidence="7">
    <location>
        <begin position="25"/>
        <end position="108"/>
    </location>
</feature>
<name>A0A9W7F3M4_9STRA</name>
<dbReference type="AlphaFoldDB" id="A0A9W7F3M4"/>
<reference evidence="9" key="1">
    <citation type="journal article" date="2023" name="Commun. Biol.">
        <title>Genome analysis of Parmales, the sister group of diatoms, reveals the evolutionary specialization of diatoms from phago-mixotrophs to photoautotrophs.</title>
        <authorList>
            <person name="Ban H."/>
            <person name="Sato S."/>
            <person name="Yoshikawa S."/>
            <person name="Yamada K."/>
            <person name="Nakamura Y."/>
            <person name="Ichinomiya M."/>
            <person name="Sato N."/>
            <person name="Blanc-Mathieu R."/>
            <person name="Endo H."/>
            <person name="Kuwata A."/>
            <person name="Ogata H."/>
        </authorList>
    </citation>
    <scope>NUCLEOTIDE SEQUENCE [LARGE SCALE GENOMIC DNA]</scope>
    <source>
        <strain evidence="9">NIES 3701</strain>
    </source>
</reference>
<evidence type="ECO:0000259" key="7">
    <source>
        <dbReference type="Pfam" id="PF11527"/>
    </source>
</evidence>
<feature type="region of interest" description="Disordered" evidence="6">
    <location>
        <begin position="118"/>
        <end position="138"/>
    </location>
</feature>
<dbReference type="GO" id="GO:0005929">
    <property type="term" value="C:cilium"/>
    <property type="evidence" value="ECO:0007669"/>
    <property type="project" value="UniProtKB-SubCell"/>
</dbReference>
<keyword evidence="5" id="KW-0966">Cell projection</keyword>
<evidence type="ECO:0000256" key="3">
    <source>
        <dbReference type="ARBA" id="ARBA00022490"/>
    </source>
</evidence>
<keyword evidence="3" id="KW-0963">Cytoplasm</keyword>
<dbReference type="Gene3D" id="1.20.1520.10">
    <property type="entry name" value="ADP-ribosylation factor-like 2-binding protein, domain"/>
    <property type="match status" value="1"/>
</dbReference>
<protein>
    <recommendedName>
        <fullName evidence="7">BART domain-containing protein</fullName>
    </recommendedName>
</protein>
<keyword evidence="4" id="KW-0969">Cilium</keyword>
<dbReference type="OrthoDB" id="10517772at2759"/>
<evidence type="ECO:0000256" key="4">
    <source>
        <dbReference type="ARBA" id="ARBA00023069"/>
    </source>
</evidence>
<dbReference type="InterPro" id="IPR023379">
    <property type="entry name" value="BART_dom"/>
</dbReference>
<proteinExistence type="predicted"/>
<evidence type="ECO:0000313" key="9">
    <source>
        <dbReference type="Proteomes" id="UP001165085"/>
    </source>
</evidence>
<feature type="compositionally biased region" description="Acidic residues" evidence="6">
    <location>
        <begin position="123"/>
        <end position="138"/>
    </location>
</feature>
<comment type="subcellular location">
    <subcellularLocation>
        <location evidence="1">Cell projection</location>
        <location evidence="1">Cilium</location>
    </subcellularLocation>
    <subcellularLocation>
        <location evidence="2">Cytoplasm</location>
    </subcellularLocation>
</comment>
<dbReference type="Pfam" id="PF11527">
    <property type="entry name" value="ARL2_Bind_BART"/>
    <property type="match status" value="1"/>
</dbReference>
<accession>A0A9W7F3M4</accession>
<evidence type="ECO:0000313" key="8">
    <source>
        <dbReference type="EMBL" id="GMI00986.1"/>
    </source>
</evidence>
<gene>
    <name evidence="8" type="ORF">TrST_g5452</name>
</gene>
<evidence type="ECO:0000256" key="1">
    <source>
        <dbReference type="ARBA" id="ARBA00004138"/>
    </source>
</evidence>
<evidence type="ECO:0000256" key="5">
    <source>
        <dbReference type="ARBA" id="ARBA00023273"/>
    </source>
</evidence>